<evidence type="ECO:0000313" key="6">
    <source>
        <dbReference type="Proteomes" id="UP000315891"/>
    </source>
</evidence>
<accession>A0A516V7N7</accession>
<dbReference type="NCBIfam" id="TIGR02532">
    <property type="entry name" value="IV_pilin_GFxxxE"/>
    <property type="match status" value="1"/>
</dbReference>
<dbReference type="OrthoDB" id="5767514at2"/>
<feature type="transmembrane region" description="Helical" evidence="4">
    <location>
        <begin position="6"/>
        <end position="27"/>
    </location>
</feature>
<evidence type="ECO:0000256" key="2">
    <source>
        <dbReference type="ARBA" id="ARBA00022481"/>
    </source>
</evidence>
<dbReference type="RefSeq" id="WP_143880030.1">
    <property type="nucleotide sequence ID" value="NZ_BAABLZ010000001.1"/>
</dbReference>
<dbReference type="GO" id="GO:0044096">
    <property type="term" value="C:type IV pilus"/>
    <property type="evidence" value="ECO:0007669"/>
    <property type="project" value="TreeGrafter"/>
</dbReference>
<keyword evidence="3" id="KW-0281">Fimbrium</keyword>
<dbReference type="PANTHER" id="PTHR30093">
    <property type="entry name" value="GENERAL SECRETION PATHWAY PROTEIN G"/>
    <property type="match status" value="1"/>
</dbReference>
<name>A0A516V7N7_9GAMM</name>
<dbReference type="InterPro" id="IPR045584">
    <property type="entry name" value="Pilin-like"/>
</dbReference>
<sequence length="148" mass="15696">MNTQRGFTLIELMIVVAIIAILAAIAISQYQDYVIRAQVAEGSSLADGIKTAVGEFQNNYGRFANGTNKSYGLSDAPSIQGSYVVSVGVGSGGIITAHYSATDKKANKVIDGQALVFSPITHAGSIEWVCNKSSTALKDKWVPTVCRH</sequence>
<evidence type="ECO:0000256" key="1">
    <source>
        <dbReference type="ARBA" id="ARBA00005233"/>
    </source>
</evidence>
<keyword evidence="4" id="KW-0472">Membrane</keyword>
<dbReference type="Gene3D" id="3.30.700.10">
    <property type="entry name" value="Glycoprotein, Type 4 Pilin"/>
    <property type="match status" value="1"/>
</dbReference>
<evidence type="ECO:0000313" key="5">
    <source>
        <dbReference type="EMBL" id="QDQ74521.1"/>
    </source>
</evidence>
<dbReference type="PROSITE" id="PS00409">
    <property type="entry name" value="PROKAR_NTER_METHYL"/>
    <property type="match status" value="1"/>
</dbReference>
<comment type="similarity">
    <text evidence="1 3">Belongs to the N-Me-Phe pilin family.</text>
</comment>
<dbReference type="Pfam" id="PF07963">
    <property type="entry name" value="N_methyl"/>
    <property type="match status" value="1"/>
</dbReference>
<keyword evidence="2" id="KW-0488">Methylation</keyword>
<keyword evidence="4" id="KW-1133">Transmembrane helix</keyword>
<organism evidence="5 6">
    <name type="scientific">Pseudoluteimonas lycopersici</name>
    <dbReference type="NCBI Taxonomy" id="1324796"/>
    <lineage>
        <taxon>Bacteria</taxon>
        <taxon>Pseudomonadati</taxon>
        <taxon>Pseudomonadota</taxon>
        <taxon>Gammaproteobacteria</taxon>
        <taxon>Lysobacterales</taxon>
        <taxon>Lysobacteraceae</taxon>
        <taxon>Pseudoluteimonas</taxon>
    </lineage>
</organism>
<dbReference type="EMBL" id="CP041742">
    <property type="protein sequence ID" value="QDQ74521.1"/>
    <property type="molecule type" value="Genomic_DNA"/>
</dbReference>
<dbReference type="InterPro" id="IPR012902">
    <property type="entry name" value="N_methyl_site"/>
</dbReference>
<protein>
    <submittedName>
        <fullName evidence="5">Prepilin-type N-terminal cleavage/methylation domain-containing protein</fullName>
    </submittedName>
</protein>
<dbReference type="GO" id="GO:0007155">
    <property type="term" value="P:cell adhesion"/>
    <property type="evidence" value="ECO:0007669"/>
    <property type="project" value="InterPro"/>
</dbReference>
<evidence type="ECO:0000256" key="4">
    <source>
        <dbReference type="SAM" id="Phobius"/>
    </source>
</evidence>
<dbReference type="Pfam" id="PF00114">
    <property type="entry name" value="Pilin"/>
    <property type="match status" value="1"/>
</dbReference>
<dbReference type="AlphaFoldDB" id="A0A516V7N7"/>
<proteinExistence type="inferred from homology"/>
<evidence type="ECO:0000256" key="3">
    <source>
        <dbReference type="RuleBase" id="RU000389"/>
    </source>
</evidence>
<dbReference type="GO" id="GO:0043107">
    <property type="term" value="P:type IV pilus-dependent motility"/>
    <property type="evidence" value="ECO:0007669"/>
    <property type="project" value="TreeGrafter"/>
</dbReference>
<dbReference type="PANTHER" id="PTHR30093:SF34">
    <property type="entry name" value="PREPILIN PEPTIDASE-DEPENDENT PROTEIN D"/>
    <property type="match status" value="1"/>
</dbReference>
<dbReference type="InterPro" id="IPR001082">
    <property type="entry name" value="Pilin"/>
</dbReference>
<keyword evidence="4" id="KW-0812">Transmembrane</keyword>
<gene>
    <name evidence="5" type="ORF">FNZ56_11835</name>
</gene>
<reference evidence="5 6" key="1">
    <citation type="submission" date="2019-07" db="EMBL/GenBank/DDBJ databases">
        <title>Lysobacter weifangensis sp. nov., isolated from bensulfuron-methyl contaminated farmland soil.</title>
        <authorList>
            <person name="Zhao H."/>
        </authorList>
    </citation>
    <scope>NUCLEOTIDE SEQUENCE [LARGE SCALE GENOMIC DNA]</scope>
    <source>
        <strain evidence="5 6">CC-Bw-6</strain>
    </source>
</reference>
<keyword evidence="6" id="KW-1185">Reference proteome</keyword>
<dbReference type="SUPFAM" id="SSF54523">
    <property type="entry name" value="Pili subunits"/>
    <property type="match status" value="1"/>
</dbReference>
<dbReference type="Proteomes" id="UP000315891">
    <property type="component" value="Chromosome"/>
</dbReference>